<evidence type="ECO:0000259" key="3">
    <source>
        <dbReference type="Pfam" id="PF02230"/>
    </source>
</evidence>
<accession>A0A1Y3XU49</accession>
<reference evidence="5" key="1">
    <citation type="submission" date="2017-04" db="EMBL/GenBank/DDBJ databases">
        <title>Function of individual gut microbiota members based on whole genome sequencing of pure cultures obtained from chicken caecum.</title>
        <authorList>
            <person name="Medvecky M."/>
            <person name="Cejkova D."/>
            <person name="Polansky O."/>
            <person name="Karasova D."/>
            <person name="Kubasova T."/>
            <person name="Cizek A."/>
            <person name="Rychlik I."/>
        </authorList>
    </citation>
    <scope>NUCLEOTIDE SEQUENCE [LARGE SCALE GENOMIC DNA]</scope>
    <source>
        <strain evidence="5">An5</strain>
    </source>
</reference>
<comment type="caution">
    <text evidence="4">The sequence shown here is derived from an EMBL/GenBank/DDBJ whole genome shotgun (WGS) entry which is preliminary data.</text>
</comment>
<dbReference type="Gene3D" id="3.40.50.1820">
    <property type="entry name" value="alpha/beta hydrolase"/>
    <property type="match status" value="1"/>
</dbReference>
<evidence type="ECO:0000313" key="4">
    <source>
        <dbReference type="EMBL" id="OUN88992.1"/>
    </source>
</evidence>
<evidence type="ECO:0000256" key="2">
    <source>
        <dbReference type="SAM" id="MobiDB-lite"/>
    </source>
</evidence>
<dbReference type="Proteomes" id="UP000195781">
    <property type="component" value="Unassembled WGS sequence"/>
</dbReference>
<evidence type="ECO:0000256" key="1">
    <source>
        <dbReference type="ARBA" id="ARBA00022729"/>
    </source>
</evidence>
<name>A0A1Y3XU49_9ACTN</name>
<dbReference type="SUPFAM" id="SSF53474">
    <property type="entry name" value="alpha/beta-Hydrolases"/>
    <property type="match status" value="1"/>
</dbReference>
<evidence type="ECO:0000313" key="5">
    <source>
        <dbReference type="Proteomes" id="UP000195781"/>
    </source>
</evidence>
<organism evidence="4 5">
    <name type="scientific">[Collinsella] massiliensis</name>
    <dbReference type="NCBI Taxonomy" id="1232426"/>
    <lineage>
        <taxon>Bacteria</taxon>
        <taxon>Bacillati</taxon>
        <taxon>Actinomycetota</taxon>
        <taxon>Coriobacteriia</taxon>
        <taxon>Coriobacteriales</taxon>
        <taxon>Coriobacteriaceae</taxon>
        <taxon>Enorma</taxon>
    </lineage>
</organism>
<dbReference type="Gene3D" id="2.60.40.2180">
    <property type="match status" value="1"/>
</dbReference>
<dbReference type="AlphaFoldDB" id="A0A1Y3XU49"/>
<protein>
    <recommendedName>
        <fullName evidence="3">Phospholipase/carboxylesterase/thioesterase domain-containing protein</fullName>
    </recommendedName>
</protein>
<dbReference type="OrthoDB" id="9767239at2"/>
<dbReference type="InterPro" id="IPR003140">
    <property type="entry name" value="PLipase/COase/thioEstase"/>
</dbReference>
<proteinExistence type="predicted"/>
<dbReference type="InterPro" id="IPR050955">
    <property type="entry name" value="Plant_Biomass_Hydrol_Est"/>
</dbReference>
<keyword evidence="1" id="KW-0732">Signal</keyword>
<keyword evidence="5" id="KW-1185">Reference proteome</keyword>
<dbReference type="PANTHER" id="PTHR43037:SF1">
    <property type="entry name" value="BLL1128 PROTEIN"/>
    <property type="match status" value="1"/>
</dbReference>
<sequence length="356" mass="39239">MVEHDRTVSDAYPSDEKGNKVEEGSRYVTLEMAVGPSDGNCQIWLDSKSMNFWSDPYELNIALSDDAALAFADGTPVETLEVSTEGLIDSMYCPVMDLFTSESFEASDGTALTYASFEPEADDQKHPLVIWLHGAGGGGTDVRMAVYDTKCTSLVQNDFQESMGGAYILIPQCNGFWLQYEGMGDADVLDNPGTDSIWKPAVLELIDSYVEEHPDIDPGRILVGGCSNGGYLTLDLVFERPDYFAAAFPISEAYKDSGITDEMIESVKDIPMWFVYTHADIVVDPTIYEDPTIERLEAAGATDLHVSAYDDATILNGEFAGYTFEQGHEAWIYFFNGECTDENGLDMWDWLASAAK</sequence>
<feature type="domain" description="Phospholipase/carboxylesterase/thioesterase" evidence="3">
    <location>
        <begin position="121"/>
        <end position="285"/>
    </location>
</feature>
<dbReference type="InterPro" id="IPR029058">
    <property type="entry name" value="AB_hydrolase_fold"/>
</dbReference>
<dbReference type="GO" id="GO:0016787">
    <property type="term" value="F:hydrolase activity"/>
    <property type="evidence" value="ECO:0007669"/>
    <property type="project" value="InterPro"/>
</dbReference>
<feature type="region of interest" description="Disordered" evidence="2">
    <location>
        <begin position="1"/>
        <end position="20"/>
    </location>
</feature>
<dbReference type="PANTHER" id="PTHR43037">
    <property type="entry name" value="UNNAMED PRODUCT-RELATED"/>
    <property type="match status" value="1"/>
</dbReference>
<dbReference type="EMBL" id="NFIE01000007">
    <property type="protein sequence ID" value="OUN88992.1"/>
    <property type="molecule type" value="Genomic_DNA"/>
</dbReference>
<gene>
    <name evidence="4" type="ORF">B5G02_04290</name>
</gene>
<dbReference type="Pfam" id="PF02230">
    <property type="entry name" value="Abhydrolase_2"/>
    <property type="match status" value="1"/>
</dbReference>